<keyword evidence="1" id="KW-0472">Membrane</keyword>
<keyword evidence="1" id="KW-1133">Transmembrane helix</keyword>
<gene>
    <name evidence="2" type="ORF">N7U62_22565</name>
</gene>
<dbReference type="EMBL" id="JAOYOD010000001">
    <property type="protein sequence ID" value="MCV9389464.1"/>
    <property type="molecule type" value="Genomic_DNA"/>
</dbReference>
<keyword evidence="1" id="KW-0812">Transmembrane</keyword>
<dbReference type="Proteomes" id="UP001300692">
    <property type="component" value="Unassembled WGS sequence"/>
</dbReference>
<name>A0ABT3D104_9BACT</name>
<accession>A0ABT3D104</accession>
<evidence type="ECO:0000313" key="2">
    <source>
        <dbReference type="EMBL" id="MCV9389464.1"/>
    </source>
</evidence>
<keyword evidence="3" id="KW-1185">Reference proteome</keyword>
<organism evidence="2 3">
    <name type="scientific">Reichenbachiella ulvae</name>
    <dbReference type="NCBI Taxonomy" id="2980104"/>
    <lineage>
        <taxon>Bacteria</taxon>
        <taxon>Pseudomonadati</taxon>
        <taxon>Bacteroidota</taxon>
        <taxon>Cytophagia</taxon>
        <taxon>Cytophagales</taxon>
        <taxon>Reichenbachiellaceae</taxon>
        <taxon>Reichenbachiella</taxon>
    </lineage>
</organism>
<comment type="caution">
    <text evidence="2">The sequence shown here is derived from an EMBL/GenBank/DDBJ whole genome shotgun (WGS) entry which is preliminary data.</text>
</comment>
<proteinExistence type="predicted"/>
<protein>
    <submittedName>
        <fullName evidence="2">Uncharacterized protein</fullName>
    </submittedName>
</protein>
<dbReference type="RefSeq" id="WP_264140382.1">
    <property type="nucleotide sequence ID" value="NZ_JAOYOD010000001.1"/>
</dbReference>
<evidence type="ECO:0000256" key="1">
    <source>
        <dbReference type="SAM" id="Phobius"/>
    </source>
</evidence>
<sequence>MHPPSFAVMEWIAKMLLLPFTWITLIMARWRRIMFKTGRWKSVEFELPTIAVLHHFRTQQLLTYLPFLNNLMDGGSISFIPRLSLLNAGETLDPIDGANYSTLRKGDSKVIGYRQSMVLAVSECFALYSDMKSILVPTRKLNFEIRQQSNLLLTSSERLFWNETMSPVGNRLEPLNQLHCIDVCLIFYKELADLIAIDQEARSFCGKETLVCFVRESSAINQETMEVYYSPDGSEFATDRDTFVRLFINSLFGTK</sequence>
<feature type="transmembrane region" description="Helical" evidence="1">
    <location>
        <begin position="12"/>
        <end position="30"/>
    </location>
</feature>
<reference evidence="2 3" key="1">
    <citation type="submission" date="2022-10" db="EMBL/GenBank/DDBJ databases">
        <title>Comparative genomics and taxonomic characterization of three novel marine species of genus Reichenbachiella exhibiting antioxidant and polysaccharide degradation activities.</title>
        <authorList>
            <person name="Muhammad N."/>
            <person name="Lee Y.-J."/>
            <person name="Ko J."/>
            <person name="Kim S.-G."/>
        </authorList>
    </citation>
    <scope>NUCLEOTIDE SEQUENCE [LARGE SCALE GENOMIC DNA]</scope>
    <source>
        <strain evidence="2 3">ABR2-5</strain>
    </source>
</reference>
<evidence type="ECO:0000313" key="3">
    <source>
        <dbReference type="Proteomes" id="UP001300692"/>
    </source>
</evidence>